<feature type="region of interest" description="Disordered" evidence="1">
    <location>
        <begin position="210"/>
        <end position="232"/>
    </location>
</feature>
<protein>
    <submittedName>
        <fullName evidence="2">Uncharacterized protein</fullName>
    </submittedName>
</protein>
<proteinExistence type="predicted"/>
<comment type="caution">
    <text evidence="2">The sequence shown here is derived from an EMBL/GenBank/DDBJ whole genome shotgun (WGS) entry which is preliminary data.</text>
</comment>
<feature type="region of interest" description="Disordered" evidence="1">
    <location>
        <begin position="33"/>
        <end position="99"/>
    </location>
</feature>
<feature type="compositionally biased region" description="Basic and acidic residues" evidence="1">
    <location>
        <begin position="210"/>
        <end position="231"/>
    </location>
</feature>
<feature type="compositionally biased region" description="Basic and acidic residues" evidence="1">
    <location>
        <begin position="75"/>
        <end position="88"/>
    </location>
</feature>
<keyword evidence="3" id="KW-1185">Reference proteome</keyword>
<feature type="compositionally biased region" description="Basic and acidic residues" evidence="1">
    <location>
        <begin position="270"/>
        <end position="284"/>
    </location>
</feature>
<accession>A0A4Y9RSF7</accession>
<reference evidence="2 3" key="1">
    <citation type="submission" date="2019-03" db="EMBL/GenBank/DDBJ databases">
        <title>Draft genome of Brevundimonas sp. a heavy metal resistant soil bacteria.</title>
        <authorList>
            <person name="Soto J."/>
        </authorList>
    </citation>
    <scope>NUCLEOTIDE SEQUENCE [LARGE SCALE GENOMIC DNA]</scope>
    <source>
        <strain evidence="2 3">B-10</strain>
    </source>
</reference>
<evidence type="ECO:0000313" key="3">
    <source>
        <dbReference type="Proteomes" id="UP000298216"/>
    </source>
</evidence>
<dbReference type="Proteomes" id="UP000298216">
    <property type="component" value="Unassembled WGS sequence"/>
</dbReference>
<name>A0A4Y9RSF7_9CAUL</name>
<dbReference type="EMBL" id="SPVH01000006">
    <property type="protein sequence ID" value="TFW12217.1"/>
    <property type="molecule type" value="Genomic_DNA"/>
</dbReference>
<dbReference type="AlphaFoldDB" id="A0A4Y9RSF7"/>
<organism evidence="2 3">
    <name type="scientific">Brevundimonas intermedia</name>
    <dbReference type="NCBI Taxonomy" id="74315"/>
    <lineage>
        <taxon>Bacteria</taxon>
        <taxon>Pseudomonadati</taxon>
        <taxon>Pseudomonadota</taxon>
        <taxon>Alphaproteobacteria</taxon>
        <taxon>Caulobacterales</taxon>
        <taxon>Caulobacteraceae</taxon>
        <taxon>Brevundimonas</taxon>
    </lineage>
</organism>
<feature type="region of interest" description="Disordered" evidence="1">
    <location>
        <begin position="270"/>
        <end position="297"/>
    </location>
</feature>
<evidence type="ECO:0000313" key="2">
    <source>
        <dbReference type="EMBL" id="TFW12217.1"/>
    </source>
</evidence>
<dbReference type="OrthoDB" id="7204916at2"/>
<gene>
    <name evidence="2" type="ORF">EGY25_09260</name>
</gene>
<evidence type="ECO:0000256" key="1">
    <source>
        <dbReference type="SAM" id="MobiDB-lite"/>
    </source>
</evidence>
<sequence>MEQYQARIIARGEWEQNEYGDLLYIPRHKAPPMGDARGNIGPRQEGRDPDDLPVDEYIPGDPTDPRITEALASMRAEKEAAARGEPARGEPTPGARGGYRLASDTVWENARKEYLAGDTAETVCARYGMGLSTFRARASDEGWRRQDQDDPDPVSMDGPIDLPFETAQGLPDFAEMAAHALVRMGRAVQAGRAMEAARWVRLHAHLTRLAREAEPPAPKPEPKPKEPDMAERATAVAREIGVIALEAAALTPGDYAGRDALMARVDALDDLKPPPISDELHHSDGVFAEGESEPDPP</sequence>
<dbReference type="RefSeq" id="WP_135194699.1">
    <property type="nucleotide sequence ID" value="NZ_SPVH01000006.1"/>
</dbReference>